<sequence>MSEYSGKRLENRILETISTMIVNGMIKNPNLSRFTSITEVDLSSDNANATVYVSCADERGLDKTVRALNSASGFIQTHIAKVLKTRNTPKLLFKADNSFIEGERLNNIIDEAMGRK</sequence>
<name>A0A7X2PCN5_9SPIO</name>
<comment type="subcellular location">
    <subcellularLocation>
        <location evidence="2">Cytoplasm</location>
    </subcellularLocation>
</comment>
<comment type="similarity">
    <text evidence="2">Belongs to the RbfA family.</text>
</comment>
<gene>
    <name evidence="2 3" type="primary">rbfA</name>
    <name evidence="3" type="ORF">FYJ80_04395</name>
</gene>
<dbReference type="InterPro" id="IPR000238">
    <property type="entry name" value="RbfA"/>
</dbReference>
<dbReference type="GO" id="GO:0005829">
    <property type="term" value="C:cytosol"/>
    <property type="evidence" value="ECO:0007669"/>
    <property type="project" value="TreeGrafter"/>
</dbReference>
<dbReference type="PANTHER" id="PTHR33515:SF1">
    <property type="entry name" value="RIBOSOME-BINDING FACTOR A, CHLOROPLASTIC-RELATED"/>
    <property type="match status" value="1"/>
</dbReference>
<dbReference type="SUPFAM" id="SSF89919">
    <property type="entry name" value="Ribosome-binding factor A, RbfA"/>
    <property type="match status" value="1"/>
</dbReference>
<keyword evidence="4" id="KW-1185">Reference proteome</keyword>
<evidence type="ECO:0000256" key="1">
    <source>
        <dbReference type="ARBA" id="ARBA00022517"/>
    </source>
</evidence>
<dbReference type="RefSeq" id="WP_154424993.1">
    <property type="nucleotide sequence ID" value="NZ_JAQYGB010000018.1"/>
</dbReference>
<keyword evidence="1 2" id="KW-0690">Ribosome biogenesis</keyword>
<dbReference type="InterPro" id="IPR015946">
    <property type="entry name" value="KH_dom-like_a/b"/>
</dbReference>
<dbReference type="HAMAP" id="MF_00003">
    <property type="entry name" value="RbfA"/>
    <property type="match status" value="1"/>
</dbReference>
<dbReference type="GO" id="GO:0030490">
    <property type="term" value="P:maturation of SSU-rRNA"/>
    <property type="evidence" value="ECO:0007669"/>
    <property type="project" value="UniProtKB-UniRule"/>
</dbReference>
<dbReference type="InterPro" id="IPR023799">
    <property type="entry name" value="RbfA_dom_sf"/>
</dbReference>
<dbReference type="Pfam" id="PF02033">
    <property type="entry name" value="RBFA"/>
    <property type="match status" value="1"/>
</dbReference>
<protein>
    <recommendedName>
        <fullName evidence="2">Ribosome-binding factor A</fullName>
    </recommendedName>
</protein>
<evidence type="ECO:0000313" key="3">
    <source>
        <dbReference type="EMBL" id="MSU06018.1"/>
    </source>
</evidence>
<dbReference type="NCBIfam" id="TIGR00082">
    <property type="entry name" value="rbfA"/>
    <property type="match status" value="1"/>
</dbReference>
<keyword evidence="2" id="KW-0963">Cytoplasm</keyword>
<accession>A0A7X2PCN5</accession>
<dbReference type="GO" id="GO:0043024">
    <property type="term" value="F:ribosomal small subunit binding"/>
    <property type="evidence" value="ECO:0007669"/>
    <property type="project" value="TreeGrafter"/>
</dbReference>
<dbReference type="Gene3D" id="3.30.300.20">
    <property type="match status" value="1"/>
</dbReference>
<comment type="function">
    <text evidence="2">One of several proteins that assist in the late maturation steps of the functional core of the 30S ribosomal subunit. Associates with free 30S ribosomal subunits (but not with 30S subunits that are part of 70S ribosomes or polysomes). Required for efficient processing of 16S rRNA. May interact with the 5'-terminal helix region of 16S rRNA.</text>
</comment>
<comment type="caution">
    <text evidence="3">The sequence shown here is derived from an EMBL/GenBank/DDBJ whole genome shotgun (WGS) entry which is preliminary data.</text>
</comment>
<dbReference type="EMBL" id="VUNN01000005">
    <property type="protein sequence ID" value="MSU06018.1"/>
    <property type="molecule type" value="Genomic_DNA"/>
</dbReference>
<evidence type="ECO:0000256" key="2">
    <source>
        <dbReference type="HAMAP-Rule" id="MF_00003"/>
    </source>
</evidence>
<evidence type="ECO:0000313" key="4">
    <source>
        <dbReference type="Proteomes" id="UP000460549"/>
    </source>
</evidence>
<reference evidence="3 4" key="1">
    <citation type="submission" date="2019-08" db="EMBL/GenBank/DDBJ databases">
        <title>In-depth cultivation of the pig gut microbiome towards novel bacterial diversity and tailored functional studies.</title>
        <authorList>
            <person name="Wylensek D."/>
            <person name="Hitch T.C.A."/>
            <person name="Clavel T."/>
        </authorList>
    </citation>
    <scope>NUCLEOTIDE SEQUENCE [LARGE SCALE GENOMIC DNA]</scope>
    <source>
        <strain evidence="3 4">NM-380-WT-3C1</strain>
    </source>
</reference>
<proteinExistence type="inferred from homology"/>
<comment type="subunit">
    <text evidence="2">Monomer. Binds 30S ribosomal subunits, but not 50S ribosomal subunits or 70S ribosomes.</text>
</comment>
<dbReference type="AlphaFoldDB" id="A0A7X2PCN5"/>
<organism evidence="3 4">
    <name type="scientific">Bullifex porci</name>
    <dbReference type="NCBI Taxonomy" id="2606638"/>
    <lineage>
        <taxon>Bacteria</taxon>
        <taxon>Pseudomonadati</taxon>
        <taxon>Spirochaetota</taxon>
        <taxon>Spirochaetia</taxon>
        <taxon>Spirochaetales</taxon>
        <taxon>Spirochaetaceae</taxon>
        <taxon>Bullifex</taxon>
    </lineage>
</organism>
<dbReference type="Proteomes" id="UP000460549">
    <property type="component" value="Unassembled WGS sequence"/>
</dbReference>
<dbReference type="PANTHER" id="PTHR33515">
    <property type="entry name" value="RIBOSOME-BINDING FACTOR A, CHLOROPLASTIC-RELATED"/>
    <property type="match status" value="1"/>
</dbReference>